<dbReference type="RefSeq" id="WP_083170310.1">
    <property type="nucleotide sequence ID" value="NZ_MVHF01000059.1"/>
</dbReference>
<organism evidence="2 3">
    <name type="scientific">Mycobacterium aquaticum</name>
    <dbReference type="NCBI Taxonomy" id="1927124"/>
    <lineage>
        <taxon>Bacteria</taxon>
        <taxon>Bacillati</taxon>
        <taxon>Actinomycetota</taxon>
        <taxon>Actinomycetes</taxon>
        <taxon>Mycobacteriales</taxon>
        <taxon>Mycobacteriaceae</taxon>
        <taxon>Mycobacterium</taxon>
    </lineage>
</organism>
<feature type="compositionally biased region" description="Polar residues" evidence="1">
    <location>
        <begin position="1"/>
        <end position="13"/>
    </location>
</feature>
<dbReference type="AlphaFoldDB" id="A0A1X0A254"/>
<dbReference type="InterPro" id="IPR046036">
    <property type="entry name" value="DUF5994"/>
</dbReference>
<dbReference type="Pfam" id="PF19457">
    <property type="entry name" value="DUF5994"/>
    <property type="match status" value="1"/>
</dbReference>
<dbReference type="Proteomes" id="UP000192448">
    <property type="component" value="Unassembled WGS sequence"/>
</dbReference>
<evidence type="ECO:0000313" key="2">
    <source>
        <dbReference type="EMBL" id="ORA23958.1"/>
    </source>
</evidence>
<evidence type="ECO:0000256" key="1">
    <source>
        <dbReference type="SAM" id="MobiDB-lite"/>
    </source>
</evidence>
<protein>
    <submittedName>
        <fullName evidence="2">Uncharacterized protein</fullName>
    </submittedName>
</protein>
<accession>A0A1X0A254</accession>
<dbReference type="OrthoDB" id="3785441at2"/>
<gene>
    <name evidence="2" type="ORF">BST13_34730</name>
</gene>
<sequence length="151" mass="16709">MTPQLHPTSQQRRASPEHTPRLRLKPKASRSGYVDGAWWPHTSDLSTELPDLLAVLSIRLGQIDRVLYNMGEWPISPAKLSTGGRRVRLDGYRRQPVNTIEVIGLGRDRIVLMTVPARTDPGEAHCALMRAARPEDCSTVADLLGSAQHDG</sequence>
<keyword evidence="3" id="KW-1185">Reference proteome</keyword>
<name>A0A1X0A254_9MYCO</name>
<evidence type="ECO:0000313" key="3">
    <source>
        <dbReference type="Proteomes" id="UP000192448"/>
    </source>
</evidence>
<dbReference type="EMBL" id="MVHF01000059">
    <property type="protein sequence ID" value="ORA23958.1"/>
    <property type="molecule type" value="Genomic_DNA"/>
</dbReference>
<feature type="region of interest" description="Disordered" evidence="1">
    <location>
        <begin position="1"/>
        <end position="28"/>
    </location>
</feature>
<proteinExistence type="predicted"/>
<reference evidence="2 3" key="1">
    <citation type="submission" date="2017-02" db="EMBL/GenBank/DDBJ databases">
        <title>The new phylogeny of genus Mycobacterium.</title>
        <authorList>
            <person name="Tortoli E."/>
            <person name="Trovato A."/>
            <person name="Cirillo D.M."/>
        </authorList>
    </citation>
    <scope>NUCLEOTIDE SEQUENCE [LARGE SCALE GENOMIC DNA]</scope>
    <source>
        <strain evidence="2 3">RW6</strain>
    </source>
</reference>
<comment type="caution">
    <text evidence="2">The sequence shown here is derived from an EMBL/GenBank/DDBJ whole genome shotgun (WGS) entry which is preliminary data.</text>
</comment>
<dbReference type="STRING" id="1927124.BST13_34730"/>